<keyword evidence="5" id="KW-1185">Reference proteome</keyword>
<keyword evidence="2" id="KW-0472">Membrane</keyword>
<feature type="transmembrane region" description="Helical" evidence="2">
    <location>
        <begin position="29"/>
        <end position="52"/>
    </location>
</feature>
<sequence length="502" mass="56409">MPIIEKLNISNKYRHHGRDSYWDGKRHKIALSLFGPFVILQLLFLGLMSYMYGTAYRSSERVHHMKVLAIDYDNGIIGQSLHAAYQQLESPEMLGFEWRSPEEFQEIDDLKEHVRSGKYWAGIYAFQGASQRLEAAVADNTTAQTYDPTQALGYVYNEARYPTAALSDVLANLEEVVAATRIAYNHINGTQAITSIPGDNTASIAAVLNPISATPYNIMPLGAGGKVFYNSVGQVFTILLQFFFLMAFNSITSSWQLHSRLQVWQNARLRAGFSLLYTLVGSLCVAAVIYAFRESTRWSGGQFVCLWMAFWLEMHVLFLVVEVMTTFLQMPWLPMLLVTFIILNVASCVMPFDLSPGFYRWGYALPCHEMYQLEINIMSGGANEHLAIALPVLFAWWVVFLPLAVFALYWRCSRAAAADEEIRAAIEEDRKILKQRSNDVESSAGEGNQVTDEEVERKREELLQAAARNEGDAARGMYGLGFQAPGPLAPDVSRAERGEARP</sequence>
<proteinExistence type="predicted"/>
<feature type="transmembrane region" description="Helical" evidence="2">
    <location>
        <begin position="304"/>
        <end position="326"/>
    </location>
</feature>
<keyword evidence="2" id="KW-0812">Transmembrane</keyword>
<dbReference type="OrthoDB" id="2140105at2759"/>
<evidence type="ECO:0000259" key="3">
    <source>
        <dbReference type="Pfam" id="PF12051"/>
    </source>
</evidence>
<keyword evidence="2" id="KW-1133">Transmembrane helix</keyword>
<accession>A0A9P4QC56</accession>
<organism evidence="4 5">
    <name type="scientific">Polychaeton citri CBS 116435</name>
    <dbReference type="NCBI Taxonomy" id="1314669"/>
    <lineage>
        <taxon>Eukaryota</taxon>
        <taxon>Fungi</taxon>
        <taxon>Dikarya</taxon>
        <taxon>Ascomycota</taxon>
        <taxon>Pezizomycotina</taxon>
        <taxon>Dothideomycetes</taxon>
        <taxon>Dothideomycetidae</taxon>
        <taxon>Capnodiales</taxon>
        <taxon>Capnodiaceae</taxon>
        <taxon>Polychaeton</taxon>
    </lineage>
</organism>
<dbReference type="AlphaFoldDB" id="A0A9P4QC56"/>
<feature type="transmembrane region" description="Helical" evidence="2">
    <location>
        <begin position="227"/>
        <end position="251"/>
    </location>
</feature>
<feature type="transmembrane region" description="Helical" evidence="2">
    <location>
        <begin position="271"/>
        <end position="292"/>
    </location>
</feature>
<feature type="compositionally biased region" description="Basic and acidic residues" evidence="1">
    <location>
        <begin position="493"/>
        <end position="502"/>
    </location>
</feature>
<dbReference type="Proteomes" id="UP000799441">
    <property type="component" value="Unassembled WGS sequence"/>
</dbReference>
<evidence type="ECO:0000313" key="4">
    <source>
        <dbReference type="EMBL" id="KAF2721972.1"/>
    </source>
</evidence>
<evidence type="ECO:0000256" key="1">
    <source>
        <dbReference type="SAM" id="MobiDB-lite"/>
    </source>
</evidence>
<gene>
    <name evidence="4" type="ORF">K431DRAFT_284414</name>
</gene>
<protein>
    <recommendedName>
        <fullName evidence="3">DUF3533 domain-containing protein</fullName>
    </recommendedName>
</protein>
<feature type="transmembrane region" description="Helical" evidence="2">
    <location>
        <begin position="332"/>
        <end position="352"/>
    </location>
</feature>
<feature type="transmembrane region" description="Helical" evidence="2">
    <location>
        <begin position="386"/>
        <end position="410"/>
    </location>
</feature>
<feature type="region of interest" description="Disordered" evidence="1">
    <location>
        <begin position="437"/>
        <end position="459"/>
    </location>
</feature>
<dbReference type="InterPro" id="IPR053001">
    <property type="entry name" value="MNNG_permease-like"/>
</dbReference>
<dbReference type="InterPro" id="IPR022703">
    <property type="entry name" value="DUF3533"/>
</dbReference>
<comment type="caution">
    <text evidence="4">The sequence shown here is derived from an EMBL/GenBank/DDBJ whole genome shotgun (WGS) entry which is preliminary data.</text>
</comment>
<dbReference type="GO" id="GO:0016020">
    <property type="term" value="C:membrane"/>
    <property type="evidence" value="ECO:0007669"/>
    <property type="project" value="TreeGrafter"/>
</dbReference>
<feature type="domain" description="DUF3533" evidence="3">
    <location>
        <begin position="37"/>
        <end position="400"/>
    </location>
</feature>
<evidence type="ECO:0000313" key="5">
    <source>
        <dbReference type="Proteomes" id="UP000799441"/>
    </source>
</evidence>
<feature type="region of interest" description="Disordered" evidence="1">
    <location>
        <begin position="477"/>
        <end position="502"/>
    </location>
</feature>
<name>A0A9P4QC56_9PEZI</name>
<dbReference type="EMBL" id="MU003786">
    <property type="protein sequence ID" value="KAF2721972.1"/>
    <property type="molecule type" value="Genomic_DNA"/>
</dbReference>
<dbReference type="PANTHER" id="PTHR34814:SF2">
    <property type="entry name" value="DUF3533 DOMAIN-CONTAINING PROTEIN"/>
    <property type="match status" value="1"/>
</dbReference>
<dbReference type="PANTHER" id="PTHR34814">
    <property type="entry name" value="NITROSOGUANIDINE RESISTANCE PROTEIN SNG1"/>
    <property type="match status" value="1"/>
</dbReference>
<evidence type="ECO:0000256" key="2">
    <source>
        <dbReference type="SAM" id="Phobius"/>
    </source>
</evidence>
<reference evidence="4" key="1">
    <citation type="journal article" date="2020" name="Stud. Mycol.">
        <title>101 Dothideomycetes genomes: a test case for predicting lifestyles and emergence of pathogens.</title>
        <authorList>
            <person name="Haridas S."/>
            <person name="Albert R."/>
            <person name="Binder M."/>
            <person name="Bloem J."/>
            <person name="Labutti K."/>
            <person name="Salamov A."/>
            <person name="Andreopoulos B."/>
            <person name="Baker S."/>
            <person name="Barry K."/>
            <person name="Bills G."/>
            <person name="Bluhm B."/>
            <person name="Cannon C."/>
            <person name="Castanera R."/>
            <person name="Culley D."/>
            <person name="Daum C."/>
            <person name="Ezra D."/>
            <person name="Gonzalez J."/>
            <person name="Henrissat B."/>
            <person name="Kuo A."/>
            <person name="Liang C."/>
            <person name="Lipzen A."/>
            <person name="Lutzoni F."/>
            <person name="Magnuson J."/>
            <person name="Mondo S."/>
            <person name="Nolan M."/>
            <person name="Ohm R."/>
            <person name="Pangilinan J."/>
            <person name="Park H.-J."/>
            <person name="Ramirez L."/>
            <person name="Alfaro M."/>
            <person name="Sun H."/>
            <person name="Tritt A."/>
            <person name="Yoshinaga Y."/>
            <person name="Zwiers L.-H."/>
            <person name="Turgeon B."/>
            <person name="Goodwin S."/>
            <person name="Spatafora J."/>
            <person name="Crous P."/>
            <person name="Grigoriev I."/>
        </authorList>
    </citation>
    <scope>NUCLEOTIDE SEQUENCE</scope>
    <source>
        <strain evidence="4">CBS 116435</strain>
    </source>
</reference>
<dbReference type="Pfam" id="PF12051">
    <property type="entry name" value="DUF3533"/>
    <property type="match status" value="1"/>
</dbReference>